<keyword evidence="2" id="KW-0732">Signal</keyword>
<dbReference type="RefSeq" id="WP_185691702.1">
    <property type="nucleotide sequence ID" value="NZ_JACHVA010000040.1"/>
</dbReference>
<dbReference type="Proteomes" id="UP000525652">
    <property type="component" value="Unassembled WGS sequence"/>
</dbReference>
<sequence length="536" mass="56409">MKNQGSMKILQTFLFSITLAFGASPLGASMSLTFDTSNFSDTSDLWVTFAGASSDMVYDSGGSNESINFSSGSIDIGGTSYGTSKAYRLDDINANGLTVNSTTSLIGYISYGGKSGLSQLAPGTQPSPFSTTTSRYSNFELSYNGTAGGADLTNITAYGGSLKLAFLNGATEQGYVANTLNTGDMFRELAAAFGGVSSSAIVTDGNGKFLRAIGPNKFPASVSGSMAQNPYPSFNGYLKNLYQNSGNGTQFLGTKLTNLAPDADPGGNGATGTKSTSGADTNRVAQSTGFNLDYHFQAKVEQVEGESGSAPDGTYKVVFTGYVNATNQSNPSETYKYEGLEIVVNADEPGGSDPNLYMTNFLYLETIDGADVSVSASGWQDLVTDFGEGFTEGGLKLKVAGDFAQAILSGLVGSDVEINGKVIGEMSSYELWEKAALYAYGPAQPDDEFYSLWAQVVAENSEVQIPGGAFYDRLGVYGSPYDDRFGTNTISPNGDTTEMRITLLPDGSLSLVPEPDSWALGLGLFAGVFVLVRRRR</sequence>
<evidence type="ECO:0000313" key="4">
    <source>
        <dbReference type="Proteomes" id="UP000525652"/>
    </source>
</evidence>
<feature type="chain" id="PRO_5030953625" description="PEP-CTERM sorting domain-containing protein" evidence="2">
    <location>
        <begin position="29"/>
        <end position="536"/>
    </location>
</feature>
<keyword evidence="4" id="KW-1185">Reference proteome</keyword>
<name>A0A7X1AWB3_9BACT</name>
<reference evidence="3 4" key="1">
    <citation type="submission" date="2020-07" db="EMBL/GenBank/DDBJ databases">
        <authorList>
            <person name="Feng X."/>
        </authorList>
    </citation>
    <scope>NUCLEOTIDE SEQUENCE [LARGE SCALE GENOMIC DNA]</scope>
    <source>
        <strain evidence="3 4">JCM14086</strain>
    </source>
</reference>
<evidence type="ECO:0000256" key="2">
    <source>
        <dbReference type="SAM" id="SignalP"/>
    </source>
</evidence>
<accession>A0A7X1AWB3</accession>
<evidence type="ECO:0000256" key="1">
    <source>
        <dbReference type="SAM" id="MobiDB-lite"/>
    </source>
</evidence>
<organism evidence="3 4">
    <name type="scientific">Puniceicoccus vermicola</name>
    <dbReference type="NCBI Taxonomy" id="388746"/>
    <lineage>
        <taxon>Bacteria</taxon>
        <taxon>Pseudomonadati</taxon>
        <taxon>Verrucomicrobiota</taxon>
        <taxon>Opitutia</taxon>
        <taxon>Puniceicoccales</taxon>
        <taxon>Puniceicoccaceae</taxon>
        <taxon>Puniceicoccus</taxon>
    </lineage>
</organism>
<feature type="region of interest" description="Disordered" evidence="1">
    <location>
        <begin position="260"/>
        <end position="283"/>
    </location>
</feature>
<evidence type="ECO:0008006" key="5">
    <source>
        <dbReference type="Google" id="ProtNLM"/>
    </source>
</evidence>
<dbReference type="EMBL" id="JACHVA010000040">
    <property type="protein sequence ID" value="MBC2600969.1"/>
    <property type="molecule type" value="Genomic_DNA"/>
</dbReference>
<comment type="caution">
    <text evidence="3">The sequence shown here is derived from an EMBL/GenBank/DDBJ whole genome shotgun (WGS) entry which is preliminary data.</text>
</comment>
<feature type="compositionally biased region" description="Polar residues" evidence="1">
    <location>
        <begin position="271"/>
        <end position="283"/>
    </location>
</feature>
<dbReference type="AlphaFoldDB" id="A0A7X1AWB3"/>
<evidence type="ECO:0000313" key="3">
    <source>
        <dbReference type="EMBL" id="MBC2600969.1"/>
    </source>
</evidence>
<feature type="signal peptide" evidence="2">
    <location>
        <begin position="1"/>
        <end position="28"/>
    </location>
</feature>
<protein>
    <recommendedName>
        <fullName evidence="5">PEP-CTERM sorting domain-containing protein</fullName>
    </recommendedName>
</protein>
<proteinExistence type="predicted"/>
<gene>
    <name evidence="3" type="ORF">H5P30_04160</name>
</gene>